<dbReference type="SUPFAM" id="SSF51905">
    <property type="entry name" value="FAD/NAD(P)-binding domain"/>
    <property type="match status" value="1"/>
</dbReference>
<evidence type="ECO:0000259" key="6">
    <source>
        <dbReference type="Pfam" id="PF01266"/>
    </source>
</evidence>
<dbReference type="InterPro" id="IPR000447">
    <property type="entry name" value="G3P_DH_FAD-dep"/>
</dbReference>
<dbReference type="PANTHER" id="PTHR11985">
    <property type="entry name" value="GLYCEROL-3-PHOSPHATE DEHYDROGENASE"/>
    <property type="match status" value="1"/>
</dbReference>
<dbReference type="NCBIfam" id="NF008899">
    <property type="entry name" value="PRK12266.1"/>
    <property type="match status" value="1"/>
</dbReference>
<dbReference type="InterPro" id="IPR031656">
    <property type="entry name" value="DAO_C"/>
</dbReference>
<evidence type="ECO:0000313" key="9">
    <source>
        <dbReference type="Proteomes" id="UP000199183"/>
    </source>
</evidence>
<dbReference type="STRING" id="640635.SAMN04489806_1352"/>
<dbReference type="Pfam" id="PF01266">
    <property type="entry name" value="DAO"/>
    <property type="match status" value="1"/>
</dbReference>
<evidence type="ECO:0000256" key="4">
    <source>
        <dbReference type="ARBA" id="ARBA00022827"/>
    </source>
</evidence>
<dbReference type="Gene3D" id="1.10.8.870">
    <property type="entry name" value="Alpha-glycerophosphate oxidase, cap domain"/>
    <property type="match status" value="1"/>
</dbReference>
<evidence type="ECO:0000259" key="7">
    <source>
        <dbReference type="Pfam" id="PF16901"/>
    </source>
</evidence>
<comment type="cofactor">
    <cofactor evidence="1">
        <name>FAD</name>
        <dbReference type="ChEBI" id="CHEBI:57692"/>
    </cofactor>
</comment>
<dbReference type="RefSeq" id="WP_091181723.1">
    <property type="nucleotide sequence ID" value="NZ_FNRY01000001.1"/>
</dbReference>
<evidence type="ECO:0000256" key="1">
    <source>
        <dbReference type="ARBA" id="ARBA00001974"/>
    </source>
</evidence>
<dbReference type="Pfam" id="PF16901">
    <property type="entry name" value="DAO_C"/>
    <property type="match status" value="1"/>
</dbReference>
<dbReference type="OrthoDB" id="9766796at2"/>
<keyword evidence="3" id="KW-0285">Flavoprotein</keyword>
<gene>
    <name evidence="8" type="ORF">SAMN04489806_1352</name>
</gene>
<organism evidence="8 9">
    <name type="scientific">Paramicrobacterium humi</name>
    <dbReference type="NCBI Taxonomy" id="640635"/>
    <lineage>
        <taxon>Bacteria</taxon>
        <taxon>Bacillati</taxon>
        <taxon>Actinomycetota</taxon>
        <taxon>Actinomycetes</taxon>
        <taxon>Micrococcales</taxon>
        <taxon>Microbacteriaceae</taxon>
        <taxon>Paramicrobacterium</taxon>
    </lineage>
</organism>
<dbReference type="PANTHER" id="PTHR11985:SF15">
    <property type="entry name" value="GLYCEROL-3-PHOSPHATE DEHYDROGENASE, MITOCHONDRIAL"/>
    <property type="match status" value="1"/>
</dbReference>
<dbReference type="GO" id="GO:0046168">
    <property type="term" value="P:glycerol-3-phosphate catabolic process"/>
    <property type="evidence" value="ECO:0007669"/>
    <property type="project" value="TreeGrafter"/>
</dbReference>
<keyword evidence="4" id="KW-0274">FAD</keyword>
<dbReference type="EMBL" id="FNRY01000001">
    <property type="protein sequence ID" value="SEB63337.1"/>
    <property type="molecule type" value="Genomic_DNA"/>
</dbReference>
<dbReference type="InterPro" id="IPR038299">
    <property type="entry name" value="DAO_C_sf"/>
</dbReference>
<proteinExistence type="inferred from homology"/>
<dbReference type="PRINTS" id="PR01001">
    <property type="entry name" value="FADG3PDH"/>
</dbReference>
<dbReference type="Gene3D" id="3.50.50.60">
    <property type="entry name" value="FAD/NAD(P)-binding domain"/>
    <property type="match status" value="1"/>
</dbReference>
<evidence type="ECO:0000256" key="3">
    <source>
        <dbReference type="ARBA" id="ARBA00022630"/>
    </source>
</evidence>
<feature type="domain" description="FAD dependent oxidoreductase" evidence="6">
    <location>
        <begin position="15"/>
        <end position="376"/>
    </location>
</feature>
<name>A0A1H4KXX1_9MICO</name>
<reference evidence="8 9" key="1">
    <citation type="submission" date="2016-10" db="EMBL/GenBank/DDBJ databases">
        <authorList>
            <person name="de Groot N.N."/>
        </authorList>
    </citation>
    <scope>NUCLEOTIDE SEQUENCE [LARGE SCALE GENOMIC DNA]</scope>
    <source>
        <strain evidence="8 9">DSM 21799</strain>
    </source>
</reference>
<keyword evidence="9" id="KW-1185">Reference proteome</keyword>
<sequence length="546" mass="59368">MPKLSTYQPEVGPTDVAIIGAGINGLAVAREAASRGLSVVLIDQDDIGARTSAISTRLIHGGLKYLERMELNLVFESIRERNILLKHAPHLVHPYPMLIPFSKAQSRPGWMLSCGLLLHDVLSIGKKLPFNRIVFGKRLKEGWPSLVEGGLKWGGLFQDANVPLTERLTIELARDAHERGAVVLTHARVEGLVRGGGRITGVRYRDRVDRELKTVHAKVVINAAGPWVDSVLDLAGAHDRQIGPTKGSHCVVDAFPGAPDTCIFFESPHDARPMFVLPWQGRFMIGTTDLPYDGSLDEITIDADETDYLLSAVNQLIPRAKLTADDVLWSYSGVRPLPYVGELDDPSKVTRDHQIISHDGSDSGLVTIIGGKLTTHRALGEQVADQLQKTLGQRVTRSVTRSADLPGAPDKPLAKYREWFVAQSALPEDVAGRLVDTYGSAASDIAAIVEGDPELARVIDEDSGAIAAEVLYARREEGAHTLEDIVLRRTLIGINKDVGISAAPRVADVLVDAGEWTRAEADEQLERYGEAVRRFAPRVLAAGEAA</sequence>
<protein>
    <submittedName>
        <fullName evidence="8">Glycerol-3-phosphate dehydrogenase</fullName>
    </submittedName>
</protein>
<dbReference type="Gene3D" id="3.30.9.10">
    <property type="entry name" value="D-Amino Acid Oxidase, subunit A, domain 2"/>
    <property type="match status" value="1"/>
</dbReference>
<feature type="domain" description="Alpha-glycerophosphate oxidase C-terminal" evidence="7">
    <location>
        <begin position="398"/>
        <end position="520"/>
    </location>
</feature>
<dbReference type="InterPro" id="IPR006076">
    <property type="entry name" value="FAD-dep_OxRdtase"/>
</dbReference>
<dbReference type="GO" id="GO:0004368">
    <property type="term" value="F:glycerol-3-phosphate dehydrogenase (quinone) activity"/>
    <property type="evidence" value="ECO:0007669"/>
    <property type="project" value="InterPro"/>
</dbReference>
<evidence type="ECO:0000256" key="5">
    <source>
        <dbReference type="ARBA" id="ARBA00023002"/>
    </source>
</evidence>
<evidence type="ECO:0000313" key="8">
    <source>
        <dbReference type="EMBL" id="SEB63337.1"/>
    </source>
</evidence>
<accession>A0A1H4KXX1</accession>
<evidence type="ECO:0000256" key="2">
    <source>
        <dbReference type="ARBA" id="ARBA00007330"/>
    </source>
</evidence>
<dbReference type="AlphaFoldDB" id="A0A1H4KXX1"/>
<dbReference type="InterPro" id="IPR036188">
    <property type="entry name" value="FAD/NAD-bd_sf"/>
</dbReference>
<keyword evidence="5" id="KW-0560">Oxidoreductase</keyword>
<dbReference type="Proteomes" id="UP000199183">
    <property type="component" value="Unassembled WGS sequence"/>
</dbReference>
<comment type="similarity">
    <text evidence="2">Belongs to the FAD-dependent glycerol-3-phosphate dehydrogenase family.</text>
</comment>